<organism evidence="4 5">
    <name type="scientific">Pseudomonas syringae pv. aceris</name>
    <dbReference type="NCBI Taxonomy" id="199198"/>
    <lineage>
        <taxon>Bacteria</taxon>
        <taxon>Pseudomonadati</taxon>
        <taxon>Pseudomonadota</taxon>
        <taxon>Gammaproteobacteria</taxon>
        <taxon>Pseudomonadales</taxon>
        <taxon>Pseudomonadaceae</taxon>
        <taxon>Pseudomonas</taxon>
        <taxon>Pseudomonas syringae</taxon>
    </lineage>
</organism>
<dbReference type="PANTHER" id="PTHR10655:SF17">
    <property type="entry name" value="LYSOPHOSPHOLIPASE-LIKE PROTEIN 1"/>
    <property type="match status" value="1"/>
</dbReference>
<dbReference type="Pfam" id="PF02230">
    <property type="entry name" value="Abhydrolase_2"/>
    <property type="match status" value="1"/>
</dbReference>
<dbReference type="InterPro" id="IPR003140">
    <property type="entry name" value="PLipase/COase/thioEstase"/>
</dbReference>
<reference evidence="4 5" key="1">
    <citation type="submission" date="2015-09" db="EMBL/GenBank/DDBJ databases">
        <title>Genome announcement of multiple Pseudomonas syringae strains.</title>
        <authorList>
            <person name="Thakur S."/>
            <person name="Wang P.W."/>
            <person name="Gong Y."/>
            <person name="Weir B.S."/>
            <person name="Guttman D.S."/>
        </authorList>
    </citation>
    <scope>NUCLEOTIDE SEQUENCE [LARGE SCALE GENOMIC DNA]</scope>
    <source>
        <strain evidence="4 5">ICMP2802</strain>
    </source>
</reference>
<evidence type="ECO:0000256" key="1">
    <source>
        <dbReference type="ARBA" id="ARBA00006499"/>
    </source>
</evidence>
<evidence type="ECO:0000313" key="4">
    <source>
        <dbReference type="EMBL" id="KPW18706.1"/>
    </source>
</evidence>
<dbReference type="PATRIC" id="fig|199198.4.peg.938"/>
<protein>
    <submittedName>
        <fullName evidence="4">Carboxylesterase</fullName>
    </submittedName>
</protein>
<keyword evidence="2" id="KW-0378">Hydrolase</keyword>
<comment type="caution">
    <text evidence="4">The sequence shown here is derived from an EMBL/GenBank/DDBJ whole genome shotgun (WGS) entry which is preliminary data.</text>
</comment>
<dbReference type="SUPFAM" id="SSF53474">
    <property type="entry name" value="alpha/beta-Hydrolases"/>
    <property type="match status" value="1"/>
</dbReference>
<dbReference type="InterPro" id="IPR050565">
    <property type="entry name" value="LYPA1-2/EST-like"/>
</dbReference>
<sequence length="219" mass="24284">MSDSLIIEPSSPADTCVIWLHGLGADRYDFLPVAEALQESLRTTRFVLPQAPTRAVTVNGGYAMPSWYDIKSMSSEARAIDHDQMEASAQKVLDLIEQQRDSGIDPARIFLAGFSQGGAVVLHAGYRRWQGPLGGVLALSTYAPTFSNEMTLSASQQRIPAYCLHGKHDAVVPYPMGRAVYDHLTAQGVTVEWQEYPMEHQVLPEEIRDIGVWLAERLR</sequence>
<dbReference type="Gene3D" id="3.40.50.1820">
    <property type="entry name" value="alpha/beta hydrolase"/>
    <property type="match status" value="1"/>
</dbReference>
<name>A0A0L8IL91_PSESX</name>
<evidence type="ECO:0000259" key="3">
    <source>
        <dbReference type="Pfam" id="PF02230"/>
    </source>
</evidence>
<dbReference type="RefSeq" id="WP_004406741.1">
    <property type="nucleotide sequence ID" value="NZ_LGAR01000154.1"/>
</dbReference>
<dbReference type="AlphaFoldDB" id="A0A0L8IL91"/>
<dbReference type="EMBL" id="LJPM01000309">
    <property type="protein sequence ID" value="KPW18706.1"/>
    <property type="molecule type" value="Genomic_DNA"/>
</dbReference>
<dbReference type="InterPro" id="IPR029058">
    <property type="entry name" value="AB_hydrolase_fold"/>
</dbReference>
<feature type="domain" description="Phospholipase/carboxylesterase/thioesterase" evidence="3">
    <location>
        <begin position="4"/>
        <end position="212"/>
    </location>
</feature>
<gene>
    <name evidence="4" type="ORF">ALO91_01368</name>
</gene>
<evidence type="ECO:0000256" key="2">
    <source>
        <dbReference type="ARBA" id="ARBA00022801"/>
    </source>
</evidence>
<dbReference type="Proteomes" id="UP000050297">
    <property type="component" value="Unassembled WGS sequence"/>
</dbReference>
<proteinExistence type="inferred from homology"/>
<comment type="similarity">
    <text evidence="1">Belongs to the AB hydrolase superfamily. AB hydrolase 2 family.</text>
</comment>
<dbReference type="GO" id="GO:0016787">
    <property type="term" value="F:hydrolase activity"/>
    <property type="evidence" value="ECO:0007669"/>
    <property type="project" value="UniProtKB-KW"/>
</dbReference>
<evidence type="ECO:0000313" key="5">
    <source>
        <dbReference type="Proteomes" id="UP000050297"/>
    </source>
</evidence>
<dbReference type="PANTHER" id="PTHR10655">
    <property type="entry name" value="LYSOPHOSPHOLIPASE-RELATED"/>
    <property type="match status" value="1"/>
</dbReference>
<accession>A0A0L8IL91</accession>